<name>E3KQX0_PUCGT</name>
<reference evidence="3" key="2">
    <citation type="journal article" date="2011" name="Proc. Natl. Acad. Sci. U.S.A.">
        <title>Obligate biotrophy features unraveled by the genomic analysis of rust fungi.</title>
        <authorList>
            <person name="Duplessis S."/>
            <person name="Cuomo C.A."/>
            <person name="Lin Y.-C."/>
            <person name="Aerts A."/>
            <person name="Tisserant E."/>
            <person name="Veneault-Fourrey C."/>
            <person name="Joly D.L."/>
            <person name="Hacquard S."/>
            <person name="Amselem J."/>
            <person name="Cantarel B.L."/>
            <person name="Chiu R."/>
            <person name="Coutinho P.M."/>
            <person name="Feau N."/>
            <person name="Field M."/>
            <person name="Frey P."/>
            <person name="Gelhaye E."/>
            <person name="Goldberg J."/>
            <person name="Grabherr M.G."/>
            <person name="Kodira C.D."/>
            <person name="Kohler A."/>
            <person name="Kuees U."/>
            <person name="Lindquist E.A."/>
            <person name="Lucas S.M."/>
            <person name="Mago R."/>
            <person name="Mauceli E."/>
            <person name="Morin E."/>
            <person name="Murat C."/>
            <person name="Pangilinan J.L."/>
            <person name="Park R."/>
            <person name="Pearson M."/>
            <person name="Quesneville H."/>
            <person name="Rouhier N."/>
            <person name="Sakthikumar S."/>
            <person name="Salamov A.A."/>
            <person name="Schmutz J."/>
            <person name="Selles B."/>
            <person name="Shapiro H."/>
            <person name="Tanguay P."/>
            <person name="Tuskan G.A."/>
            <person name="Henrissat B."/>
            <person name="Van de Peer Y."/>
            <person name="Rouze P."/>
            <person name="Ellis J.G."/>
            <person name="Dodds P.N."/>
            <person name="Schein J.E."/>
            <person name="Zhong S."/>
            <person name="Hamelin R.C."/>
            <person name="Grigoriev I.V."/>
            <person name="Szabo L.J."/>
            <person name="Martin F."/>
        </authorList>
    </citation>
    <scope>NUCLEOTIDE SEQUENCE [LARGE SCALE GENOMIC DNA]</scope>
    <source>
        <strain evidence="3">CRL 75-36-700-3 / race SCCL</strain>
    </source>
</reference>
<evidence type="ECO:0000313" key="2">
    <source>
        <dbReference type="EMBL" id="EFP86695.1"/>
    </source>
</evidence>
<dbReference type="EMBL" id="DS178301">
    <property type="protein sequence ID" value="EFP86695.1"/>
    <property type="molecule type" value="Genomic_DNA"/>
</dbReference>
<keyword evidence="3" id="KW-1185">Reference proteome</keyword>
<proteinExistence type="predicted"/>
<sequence length="129" mass="13925">MSMGLEMNNTPVQSNQAMDTTKLRPTLQLLDNHPSAINRGKELRIDSPGISVQQPTIHDNIIAVPSTILSLGIPRGPVEAAEKLISQTPPINTPEAHNKITVENSNFHPNPTHSSEAVATTQINQAVSH</sequence>
<dbReference type="GeneID" id="10541118"/>
<dbReference type="OrthoDB" id="10522769at2759"/>
<feature type="region of interest" description="Disordered" evidence="1">
    <location>
        <begin position="108"/>
        <end position="129"/>
    </location>
</feature>
<dbReference type="AlphaFoldDB" id="E3KQX0"/>
<dbReference type="KEGG" id="pgr:PGTG_13077"/>
<dbReference type="InParanoid" id="E3KQX0"/>
<accession>E3KQX0</accession>
<evidence type="ECO:0000256" key="1">
    <source>
        <dbReference type="SAM" id="MobiDB-lite"/>
    </source>
</evidence>
<dbReference type="Proteomes" id="UP000008783">
    <property type="component" value="Unassembled WGS sequence"/>
</dbReference>
<reference key="1">
    <citation type="submission" date="2007-01" db="EMBL/GenBank/DDBJ databases">
        <title>The Genome Sequence of Puccinia graminis f. sp. tritici Strain CRL 75-36-700-3.</title>
        <authorList>
            <consortium name="The Broad Institute Genome Sequencing Platform"/>
            <person name="Birren B."/>
            <person name="Lander E."/>
            <person name="Galagan J."/>
            <person name="Nusbaum C."/>
            <person name="Devon K."/>
            <person name="Cuomo C."/>
            <person name="Jaffe D."/>
            <person name="Butler J."/>
            <person name="Alvarez P."/>
            <person name="Gnerre S."/>
            <person name="Grabherr M."/>
            <person name="Mauceli E."/>
            <person name="Brockman W."/>
            <person name="Young S."/>
            <person name="LaButti K."/>
            <person name="Sykes S."/>
            <person name="DeCaprio D."/>
            <person name="Crawford M."/>
            <person name="Koehrsen M."/>
            <person name="Engels R."/>
            <person name="Montgomery P."/>
            <person name="Pearson M."/>
            <person name="Howarth C."/>
            <person name="Larson L."/>
            <person name="White J."/>
            <person name="Zeng Q."/>
            <person name="Kodira C."/>
            <person name="Yandava C."/>
            <person name="Alvarado L."/>
            <person name="O'Leary S."/>
            <person name="Szabo L."/>
            <person name="Dean R."/>
            <person name="Schein J."/>
        </authorList>
    </citation>
    <scope>NUCLEOTIDE SEQUENCE</scope>
    <source>
        <strain>CRL 75-36-700-3</strain>
    </source>
</reference>
<dbReference type="VEuPathDB" id="FungiDB:PGTG_13077"/>
<dbReference type="RefSeq" id="XP_003331114.1">
    <property type="nucleotide sequence ID" value="XM_003331066.2"/>
</dbReference>
<gene>
    <name evidence="2" type="ORF">PGTG_13077</name>
</gene>
<protein>
    <submittedName>
        <fullName evidence="2">Uncharacterized protein</fullName>
    </submittedName>
</protein>
<dbReference type="HOGENOM" id="CLU_1949881_0_0_1"/>
<organism evidence="2 3">
    <name type="scientific">Puccinia graminis f. sp. tritici (strain CRL 75-36-700-3 / race SCCL)</name>
    <name type="common">Black stem rust fungus</name>
    <dbReference type="NCBI Taxonomy" id="418459"/>
    <lineage>
        <taxon>Eukaryota</taxon>
        <taxon>Fungi</taxon>
        <taxon>Dikarya</taxon>
        <taxon>Basidiomycota</taxon>
        <taxon>Pucciniomycotina</taxon>
        <taxon>Pucciniomycetes</taxon>
        <taxon>Pucciniales</taxon>
        <taxon>Pucciniaceae</taxon>
        <taxon>Puccinia</taxon>
    </lineage>
</organism>
<evidence type="ECO:0000313" key="3">
    <source>
        <dbReference type="Proteomes" id="UP000008783"/>
    </source>
</evidence>